<dbReference type="EMBL" id="JAHRIP010004140">
    <property type="protein sequence ID" value="MEQ2281617.1"/>
    <property type="molecule type" value="Genomic_DNA"/>
</dbReference>
<evidence type="ECO:0000313" key="2">
    <source>
        <dbReference type="Proteomes" id="UP001469553"/>
    </source>
</evidence>
<sequence length="57" mass="6631">GFFKLRRRLENSSARFIREYNSSSWGFMEKILFTLPQQELCIEEESSLGARGGSAIW</sequence>
<organism evidence="1 2">
    <name type="scientific">Ameca splendens</name>
    <dbReference type="NCBI Taxonomy" id="208324"/>
    <lineage>
        <taxon>Eukaryota</taxon>
        <taxon>Metazoa</taxon>
        <taxon>Chordata</taxon>
        <taxon>Craniata</taxon>
        <taxon>Vertebrata</taxon>
        <taxon>Euteleostomi</taxon>
        <taxon>Actinopterygii</taxon>
        <taxon>Neopterygii</taxon>
        <taxon>Teleostei</taxon>
        <taxon>Neoteleostei</taxon>
        <taxon>Acanthomorphata</taxon>
        <taxon>Ovalentaria</taxon>
        <taxon>Atherinomorphae</taxon>
        <taxon>Cyprinodontiformes</taxon>
        <taxon>Goodeidae</taxon>
        <taxon>Ameca</taxon>
    </lineage>
</organism>
<reference evidence="1 2" key="1">
    <citation type="submission" date="2021-06" db="EMBL/GenBank/DDBJ databases">
        <authorList>
            <person name="Palmer J.M."/>
        </authorList>
    </citation>
    <scope>NUCLEOTIDE SEQUENCE [LARGE SCALE GENOMIC DNA]</scope>
    <source>
        <strain evidence="1 2">AS_MEX2019</strain>
        <tissue evidence="1">Muscle</tissue>
    </source>
</reference>
<dbReference type="Proteomes" id="UP001469553">
    <property type="component" value="Unassembled WGS sequence"/>
</dbReference>
<protein>
    <submittedName>
        <fullName evidence="1">Uncharacterized protein</fullName>
    </submittedName>
</protein>
<accession>A0ABV0XJJ4</accession>
<feature type="non-terminal residue" evidence="1">
    <location>
        <position position="1"/>
    </location>
</feature>
<evidence type="ECO:0000313" key="1">
    <source>
        <dbReference type="EMBL" id="MEQ2281617.1"/>
    </source>
</evidence>
<keyword evidence="2" id="KW-1185">Reference proteome</keyword>
<gene>
    <name evidence="1" type="ORF">AMECASPLE_032223</name>
</gene>
<proteinExistence type="predicted"/>
<name>A0ABV0XJJ4_9TELE</name>
<comment type="caution">
    <text evidence="1">The sequence shown here is derived from an EMBL/GenBank/DDBJ whole genome shotgun (WGS) entry which is preliminary data.</text>
</comment>